<gene>
    <name evidence="2" type="ORF">OIU79_008765</name>
</gene>
<reference evidence="2" key="2">
    <citation type="journal article" date="2023" name="Int. J. Mol. Sci.">
        <title>De Novo Assembly and Annotation of 11 Diverse Shrub Willow (Salix) Genomes Reveals Novel Gene Organization in Sex-Linked Regions.</title>
        <authorList>
            <person name="Hyden B."/>
            <person name="Feng K."/>
            <person name="Yates T.B."/>
            <person name="Jawdy S."/>
            <person name="Cereghino C."/>
            <person name="Smart L.B."/>
            <person name="Muchero W."/>
        </authorList>
    </citation>
    <scope>NUCLEOTIDE SEQUENCE</scope>
    <source>
        <tissue evidence="2">Shoot tip</tissue>
    </source>
</reference>
<protein>
    <recommendedName>
        <fullName evidence="4">Transmembrane protein</fullName>
    </recommendedName>
</protein>
<feature type="transmembrane region" description="Helical" evidence="1">
    <location>
        <begin position="79"/>
        <end position="98"/>
    </location>
</feature>
<dbReference type="Proteomes" id="UP001151532">
    <property type="component" value="Chromosome 1"/>
</dbReference>
<keyword evidence="1" id="KW-1133">Transmembrane helix</keyword>
<name>A0A9Q0TJ75_SALPP</name>
<keyword evidence="1" id="KW-0812">Transmembrane</keyword>
<feature type="transmembrane region" description="Helical" evidence="1">
    <location>
        <begin position="52"/>
        <end position="72"/>
    </location>
</feature>
<keyword evidence="3" id="KW-1185">Reference proteome</keyword>
<proteinExistence type="predicted"/>
<dbReference type="AlphaFoldDB" id="A0A9Q0TJ75"/>
<accession>A0A9Q0TJ75</accession>
<feature type="transmembrane region" description="Helical" evidence="1">
    <location>
        <begin position="118"/>
        <end position="136"/>
    </location>
</feature>
<keyword evidence="1" id="KW-0472">Membrane</keyword>
<sequence>MQEMHCKPPPPLSLLLSRFIYFFLSPLFFFLLIIALLLFLLLLLVFLLLFSVLFFLILVFLLVLNFLLFLANHSNRCRVLGLVDLILAVGAIGLATALSFRNGLLMGKGLLFLDTDHSFLFLVACLLIWFDALHGGHGDRG</sequence>
<reference evidence="2" key="1">
    <citation type="submission" date="2022-11" db="EMBL/GenBank/DDBJ databases">
        <authorList>
            <person name="Hyden B.L."/>
            <person name="Feng K."/>
            <person name="Yates T."/>
            <person name="Jawdy S."/>
            <person name="Smart L.B."/>
            <person name="Muchero W."/>
        </authorList>
    </citation>
    <scope>NUCLEOTIDE SEQUENCE</scope>
    <source>
        <tissue evidence="2">Shoot tip</tissue>
    </source>
</reference>
<evidence type="ECO:0000313" key="2">
    <source>
        <dbReference type="EMBL" id="KAJ6712612.1"/>
    </source>
</evidence>
<evidence type="ECO:0000313" key="3">
    <source>
        <dbReference type="Proteomes" id="UP001151532"/>
    </source>
</evidence>
<comment type="caution">
    <text evidence="2">The sequence shown here is derived from an EMBL/GenBank/DDBJ whole genome shotgun (WGS) entry which is preliminary data.</text>
</comment>
<evidence type="ECO:0000256" key="1">
    <source>
        <dbReference type="SAM" id="Phobius"/>
    </source>
</evidence>
<evidence type="ECO:0008006" key="4">
    <source>
        <dbReference type="Google" id="ProtNLM"/>
    </source>
</evidence>
<organism evidence="2 3">
    <name type="scientific">Salix purpurea</name>
    <name type="common">Purple osier willow</name>
    <dbReference type="NCBI Taxonomy" id="77065"/>
    <lineage>
        <taxon>Eukaryota</taxon>
        <taxon>Viridiplantae</taxon>
        <taxon>Streptophyta</taxon>
        <taxon>Embryophyta</taxon>
        <taxon>Tracheophyta</taxon>
        <taxon>Spermatophyta</taxon>
        <taxon>Magnoliopsida</taxon>
        <taxon>eudicotyledons</taxon>
        <taxon>Gunneridae</taxon>
        <taxon>Pentapetalae</taxon>
        <taxon>rosids</taxon>
        <taxon>fabids</taxon>
        <taxon>Malpighiales</taxon>
        <taxon>Salicaceae</taxon>
        <taxon>Saliceae</taxon>
        <taxon>Salix</taxon>
    </lineage>
</organism>
<feature type="transmembrane region" description="Helical" evidence="1">
    <location>
        <begin position="20"/>
        <end position="46"/>
    </location>
</feature>
<dbReference type="EMBL" id="JAPFFK010000015">
    <property type="protein sequence ID" value="KAJ6712612.1"/>
    <property type="molecule type" value="Genomic_DNA"/>
</dbReference>